<dbReference type="SUPFAM" id="SSF82171">
    <property type="entry name" value="DPP6 N-terminal domain-like"/>
    <property type="match status" value="1"/>
</dbReference>
<dbReference type="Proteomes" id="UP000199109">
    <property type="component" value="Unassembled WGS sequence"/>
</dbReference>
<evidence type="ECO:0000313" key="1">
    <source>
        <dbReference type="EMBL" id="SDF17342.1"/>
    </source>
</evidence>
<keyword evidence="2" id="KW-1185">Reference proteome</keyword>
<evidence type="ECO:0000313" key="2">
    <source>
        <dbReference type="Proteomes" id="UP000199109"/>
    </source>
</evidence>
<dbReference type="AlphaFoldDB" id="A0A1G7IX80"/>
<organism evidence="1 2">
    <name type="scientific">Pricia antarctica</name>
    <dbReference type="NCBI Taxonomy" id="641691"/>
    <lineage>
        <taxon>Bacteria</taxon>
        <taxon>Pseudomonadati</taxon>
        <taxon>Bacteroidota</taxon>
        <taxon>Flavobacteriia</taxon>
        <taxon>Flavobacteriales</taxon>
        <taxon>Flavobacteriaceae</taxon>
        <taxon>Pricia</taxon>
    </lineage>
</organism>
<dbReference type="EMBL" id="FNAO01000015">
    <property type="protein sequence ID" value="SDF17342.1"/>
    <property type="molecule type" value="Genomic_DNA"/>
</dbReference>
<reference evidence="1 2" key="1">
    <citation type="submission" date="2016-10" db="EMBL/GenBank/DDBJ databases">
        <authorList>
            <person name="de Groot N.N."/>
        </authorList>
    </citation>
    <scope>NUCLEOTIDE SEQUENCE [LARGE SCALE GENOMIC DNA]</scope>
    <source>
        <strain evidence="1 2">DSM 23421</strain>
    </source>
</reference>
<dbReference type="STRING" id="641691.SAMN05421636_1158"/>
<dbReference type="RefSeq" id="WP_091874142.1">
    <property type="nucleotide sequence ID" value="NZ_FNAO01000015.1"/>
</dbReference>
<sequence length="342" mass="38001">MKTLFILPLLILFVTQSFSQKLQERKEGSPLEGLPANIEILTLFGERADFSPDNKRVAFMAKSFGDAMVIDLETRKIDCLTCNVPGAAFLRVMHLVTGDYLLIGPDKFEDIETSRARDNELWFLSKKPGSKPIKLGMKMSEGAAISKKSLQIAFSQVHAQNPELPEGASRIIVTKLDLSSGTPKLVDQKAVFESPDRSCVAEAQDFYDNDTKLTFACYEPKGMSSVMSLDLSTGESTNFTPTPNVYDEPEGIIPGGKYTLVESDRQCEWLGGKRGYRNCDIWKLRMDGTENDYERLTKFNDYVNGKASNPVVSTDGKHMAFQLANPNDPAGVGYGLLLYKFD</sequence>
<dbReference type="Gene3D" id="2.120.10.30">
    <property type="entry name" value="TolB, C-terminal domain"/>
    <property type="match status" value="1"/>
</dbReference>
<evidence type="ECO:0008006" key="3">
    <source>
        <dbReference type="Google" id="ProtNLM"/>
    </source>
</evidence>
<dbReference type="OrthoDB" id="9812921at2"/>
<protein>
    <recommendedName>
        <fullName evidence="3">WD40-like Beta Propeller Repeat</fullName>
    </recommendedName>
</protein>
<dbReference type="InterPro" id="IPR011042">
    <property type="entry name" value="6-blade_b-propeller_TolB-like"/>
</dbReference>
<gene>
    <name evidence="1" type="ORF">SAMN05421636_1158</name>
</gene>
<proteinExistence type="predicted"/>
<name>A0A1G7IX80_9FLAO</name>
<accession>A0A1G7IX80</accession>